<keyword evidence="1" id="KW-0732">Signal</keyword>
<evidence type="ECO:0000313" key="3">
    <source>
        <dbReference type="Proteomes" id="UP000091956"/>
    </source>
</evidence>
<proteinExistence type="predicted"/>
<keyword evidence="3" id="KW-1185">Reference proteome</keyword>
<evidence type="ECO:0000256" key="1">
    <source>
        <dbReference type="SAM" id="SignalP"/>
    </source>
</evidence>
<feature type="chain" id="PRO_5008609108" evidence="1">
    <location>
        <begin position="19"/>
        <end position="98"/>
    </location>
</feature>
<gene>
    <name evidence="2" type="ORF">VE01_01188</name>
</gene>
<dbReference type="GeneID" id="28834574"/>
<accession>A0A1B8GXJ7</accession>
<dbReference type="AlphaFoldDB" id="A0A1B8GXJ7"/>
<dbReference type="RefSeq" id="XP_018134297.1">
    <property type="nucleotide sequence ID" value="XM_018270714.1"/>
</dbReference>
<evidence type="ECO:0000313" key="2">
    <source>
        <dbReference type="EMBL" id="OBU00565.1"/>
    </source>
</evidence>
<reference evidence="2 3" key="1">
    <citation type="submission" date="2016-03" db="EMBL/GenBank/DDBJ databases">
        <title>Comparative genomics of Pseudogymnoascus destructans, the fungus causing white-nose syndrome of bats.</title>
        <authorList>
            <person name="Palmer J.M."/>
            <person name="Drees K.P."/>
            <person name="Foster J.T."/>
            <person name="Lindner D.L."/>
        </authorList>
    </citation>
    <scope>NUCLEOTIDE SEQUENCE [LARGE SCALE GENOMIC DNA]</scope>
    <source>
        <strain evidence="2 3">UAMH 10579</strain>
    </source>
</reference>
<protein>
    <submittedName>
        <fullName evidence="2">Uncharacterized protein</fullName>
    </submittedName>
</protein>
<feature type="signal peptide" evidence="1">
    <location>
        <begin position="1"/>
        <end position="18"/>
    </location>
</feature>
<reference evidence="3" key="2">
    <citation type="journal article" date="2018" name="Nat. Commun.">
        <title>Extreme sensitivity to ultraviolet light in the fungal pathogen causing white-nose syndrome of bats.</title>
        <authorList>
            <person name="Palmer J.M."/>
            <person name="Drees K.P."/>
            <person name="Foster J.T."/>
            <person name="Lindner D.L."/>
        </authorList>
    </citation>
    <scope>NUCLEOTIDE SEQUENCE [LARGE SCALE GENOMIC DNA]</scope>
    <source>
        <strain evidence="3">UAMH 10579</strain>
    </source>
</reference>
<dbReference type="Proteomes" id="UP000091956">
    <property type="component" value="Unassembled WGS sequence"/>
</dbReference>
<name>A0A1B8GXJ7_9PEZI</name>
<sequence>MRFSTILPLAALASLATAQGPDYWGRFSTKGGENFDVTGPGCVNFKKTQPIYNTLTVRIPFRCDVFEAGNCLGRHAPFYAGEHEVTDIVFRSVNCYFT</sequence>
<dbReference type="OrthoDB" id="4869496at2759"/>
<organism evidence="2 3">
    <name type="scientific">Pseudogymnoascus verrucosus</name>
    <dbReference type="NCBI Taxonomy" id="342668"/>
    <lineage>
        <taxon>Eukaryota</taxon>
        <taxon>Fungi</taxon>
        <taxon>Dikarya</taxon>
        <taxon>Ascomycota</taxon>
        <taxon>Pezizomycotina</taxon>
        <taxon>Leotiomycetes</taxon>
        <taxon>Thelebolales</taxon>
        <taxon>Thelebolaceae</taxon>
        <taxon>Pseudogymnoascus</taxon>
    </lineage>
</organism>
<dbReference type="EMBL" id="KV460208">
    <property type="protein sequence ID" value="OBU00565.1"/>
    <property type="molecule type" value="Genomic_DNA"/>
</dbReference>